<name>A0A388M3E9_CHABU</name>
<feature type="region of interest" description="Disordered" evidence="3">
    <location>
        <begin position="53"/>
        <end position="74"/>
    </location>
</feature>
<feature type="domain" description="DDE Tnp4" evidence="4">
    <location>
        <begin position="412"/>
        <end position="482"/>
    </location>
</feature>
<dbReference type="AlphaFoldDB" id="A0A388M3E9"/>
<organism evidence="5 6">
    <name type="scientific">Chara braunii</name>
    <name type="common">Braun's stonewort</name>
    <dbReference type="NCBI Taxonomy" id="69332"/>
    <lineage>
        <taxon>Eukaryota</taxon>
        <taxon>Viridiplantae</taxon>
        <taxon>Streptophyta</taxon>
        <taxon>Charophyceae</taxon>
        <taxon>Charales</taxon>
        <taxon>Characeae</taxon>
        <taxon>Chara</taxon>
    </lineage>
</organism>
<dbReference type="Pfam" id="PF13359">
    <property type="entry name" value="DDE_Tnp_4"/>
    <property type="match status" value="1"/>
</dbReference>
<keyword evidence="6" id="KW-1185">Reference proteome</keyword>
<evidence type="ECO:0000256" key="3">
    <source>
        <dbReference type="SAM" id="MobiDB-lite"/>
    </source>
</evidence>
<evidence type="ECO:0000259" key="4">
    <source>
        <dbReference type="Pfam" id="PF13359"/>
    </source>
</evidence>
<evidence type="ECO:0000256" key="2">
    <source>
        <dbReference type="ARBA" id="ARBA00022723"/>
    </source>
</evidence>
<evidence type="ECO:0000313" key="5">
    <source>
        <dbReference type="EMBL" id="GBG88999.1"/>
    </source>
</evidence>
<comment type="caution">
    <text evidence="5">The sequence shown here is derived from an EMBL/GenBank/DDBJ whole genome shotgun (WGS) entry which is preliminary data.</text>
</comment>
<evidence type="ECO:0000313" key="6">
    <source>
        <dbReference type="Proteomes" id="UP000265515"/>
    </source>
</evidence>
<evidence type="ECO:0000256" key="1">
    <source>
        <dbReference type="ARBA" id="ARBA00001968"/>
    </source>
</evidence>
<dbReference type="EMBL" id="BFEA01000709">
    <property type="protein sequence ID" value="GBG88999.1"/>
    <property type="molecule type" value="Genomic_DNA"/>
</dbReference>
<reference evidence="5 6" key="1">
    <citation type="journal article" date="2018" name="Cell">
        <title>The Chara Genome: Secondary Complexity and Implications for Plant Terrestrialization.</title>
        <authorList>
            <person name="Nishiyama T."/>
            <person name="Sakayama H."/>
            <person name="Vries J.D."/>
            <person name="Buschmann H."/>
            <person name="Saint-Marcoux D."/>
            <person name="Ullrich K.K."/>
            <person name="Haas F.B."/>
            <person name="Vanderstraeten L."/>
            <person name="Becker D."/>
            <person name="Lang D."/>
            <person name="Vosolsobe S."/>
            <person name="Rombauts S."/>
            <person name="Wilhelmsson P.K.I."/>
            <person name="Janitza P."/>
            <person name="Kern R."/>
            <person name="Heyl A."/>
            <person name="Rumpler F."/>
            <person name="Villalobos L.I.A.C."/>
            <person name="Clay J.M."/>
            <person name="Skokan R."/>
            <person name="Toyoda A."/>
            <person name="Suzuki Y."/>
            <person name="Kagoshima H."/>
            <person name="Schijlen E."/>
            <person name="Tajeshwar N."/>
            <person name="Catarino B."/>
            <person name="Hetherington A.J."/>
            <person name="Saltykova A."/>
            <person name="Bonnot C."/>
            <person name="Breuninger H."/>
            <person name="Symeonidi A."/>
            <person name="Radhakrishnan G.V."/>
            <person name="Van Nieuwerburgh F."/>
            <person name="Deforce D."/>
            <person name="Chang C."/>
            <person name="Karol K.G."/>
            <person name="Hedrich R."/>
            <person name="Ulvskov P."/>
            <person name="Glockner G."/>
            <person name="Delwiche C.F."/>
            <person name="Petrasek J."/>
            <person name="Van de Peer Y."/>
            <person name="Friml J."/>
            <person name="Beilby M."/>
            <person name="Dolan L."/>
            <person name="Kohara Y."/>
            <person name="Sugano S."/>
            <person name="Fujiyama A."/>
            <person name="Delaux P.-M."/>
            <person name="Quint M."/>
            <person name="TheiBen G."/>
            <person name="Hagemann M."/>
            <person name="Harholt J."/>
            <person name="Dunand C."/>
            <person name="Zachgo S."/>
            <person name="Langdale J."/>
            <person name="Maumus F."/>
            <person name="Straeten D.V.D."/>
            <person name="Gould S.B."/>
            <person name="Rensing S.A."/>
        </authorList>
    </citation>
    <scope>NUCLEOTIDE SEQUENCE [LARGE SCALE GENOMIC DNA]</scope>
    <source>
        <strain evidence="5 6">S276</strain>
    </source>
</reference>
<feature type="region of interest" description="Disordered" evidence="3">
    <location>
        <begin position="217"/>
        <end position="237"/>
    </location>
</feature>
<dbReference type="GO" id="GO:0046872">
    <property type="term" value="F:metal ion binding"/>
    <property type="evidence" value="ECO:0007669"/>
    <property type="project" value="UniProtKB-KW"/>
</dbReference>
<dbReference type="Gramene" id="GBG88999">
    <property type="protein sequence ID" value="GBG88999"/>
    <property type="gene ID" value="CBR_g48609"/>
</dbReference>
<dbReference type="Proteomes" id="UP000265515">
    <property type="component" value="Unassembled WGS sequence"/>
</dbReference>
<keyword evidence="2" id="KW-0479">Metal-binding</keyword>
<proteinExistence type="predicted"/>
<protein>
    <recommendedName>
        <fullName evidence="4">DDE Tnp4 domain-containing protein</fullName>
    </recommendedName>
</protein>
<accession>A0A388M3E9</accession>
<comment type="cofactor">
    <cofactor evidence="1">
        <name>a divalent metal cation</name>
        <dbReference type="ChEBI" id="CHEBI:60240"/>
    </cofactor>
</comment>
<sequence>MTAAVKLAVTPSSEAIAMTGPVGRPHQAQRPSPAQLECNHACARIAASLSSIVGGRREGGGPRKRRLDHPSSAAGGTRCTAVMARFLGGGDRSIRAPLVAGRRAPAAIAPRNFSSTLALTAFGGRRTSRKTLRSFPSLSECYGRKGSEADLEREALAAGCSQSCRCSRITSASPQRQMLQWSRRRSLSHGCRLGRMAIGRGRSAGERRLVAVAFKQSPEGEGENQHEQGGKSPPAPPSMFSVKQLLLGAGKGGEAQLMAASSGDAGERSVDVGLGPGADRLMQQVMEAPDCMSFSESIVQFCCAMASGAIPPAIPRWWMRRRTGGAWEDLWKMDDAAEVYYKENLQMSPRVFRENSRGVVPSSAAEVEDVTRALVRVYREKTVWHSGLRTLQWLVVLRAFEVKGFPNCYGCIDCMHIYVDKPATALSEKFENYFDRKHRFSVVVQVVVSLDLCVTGVFVGYPGSWHDIQVIQLSSLWTRAEEGDLFHGPAVLPLFGV</sequence>
<dbReference type="InterPro" id="IPR027806">
    <property type="entry name" value="HARBI1_dom"/>
</dbReference>
<gene>
    <name evidence="5" type="ORF">CBR_g48609</name>
</gene>